<gene>
    <name evidence="1" type="ORF">PFISCL1PPCAC_12546</name>
</gene>
<reference evidence="1" key="1">
    <citation type="submission" date="2023-10" db="EMBL/GenBank/DDBJ databases">
        <title>Genome assembly of Pristionchus species.</title>
        <authorList>
            <person name="Yoshida K."/>
            <person name="Sommer R.J."/>
        </authorList>
    </citation>
    <scope>NUCLEOTIDE SEQUENCE</scope>
    <source>
        <strain evidence="1">RS5133</strain>
    </source>
</reference>
<dbReference type="Proteomes" id="UP001432322">
    <property type="component" value="Unassembled WGS sequence"/>
</dbReference>
<evidence type="ECO:0000313" key="1">
    <source>
        <dbReference type="EMBL" id="GMT21249.1"/>
    </source>
</evidence>
<feature type="non-terminal residue" evidence="1">
    <location>
        <position position="71"/>
    </location>
</feature>
<proteinExistence type="predicted"/>
<sequence>RFETLQRIAKETIGVVSSGISHIDRNLTSLLKTSKRIYNGTSVIKSISAKESALEKMLTSDICFDPSNHCE</sequence>
<dbReference type="AlphaFoldDB" id="A0AAV5VU17"/>
<evidence type="ECO:0000313" key="2">
    <source>
        <dbReference type="Proteomes" id="UP001432322"/>
    </source>
</evidence>
<protein>
    <submittedName>
        <fullName evidence="1">Uncharacterized protein</fullName>
    </submittedName>
</protein>
<dbReference type="EMBL" id="BTSY01000003">
    <property type="protein sequence ID" value="GMT21249.1"/>
    <property type="molecule type" value="Genomic_DNA"/>
</dbReference>
<name>A0AAV5VU17_9BILA</name>
<keyword evidence="2" id="KW-1185">Reference proteome</keyword>
<feature type="non-terminal residue" evidence="1">
    <location>
        <position position="1"/>
    </location>
</feature>
<organism evidence="1 2">
    <name type="scientific">Pristionchus fissidentatus</name>
    <dbReference type="NCBI Taxonomy" id="1538716"/>
    <lineage>
        <taxon>Eukaryota</taxon>
        <taxon>Metazoa</taxon>
        <taxon>Ecdysozoa</taxon>
        <taxon>Nematoda</taxon>
        <taxon>Chromadorea</taxon>
        <taxon>Rhabditida</taxon>
        <taxon>Rhabditina</taxon>
        <taxon>Diplogasteromorpha</taxon>
        <taxon>Diplogasteroidea</taxon>
        <taxon>Neodiplogasteridae</taxon>
        <taxon>Pristionchus</taxon>
    </lineage>
</organism>
<comment type="caution">
    <text evidence="1">The sequence shown here is derived from an EMBL/GenBank/DDBJ whole genome shotgun (WGS) entry which is preliminary data.</text>
</comment>
<accession>A0AAV5VU17</accession>